<evidence type="ECO:0000313" key="2">
    <source>
        <dbReference type="EMBL" id="GAX13932.1"/>
    </source>
</evidence>
<keyword evidence="3" id="KW-1185">Reference proteome</keyword>
<dbReference type="GO" id="GO:0005730">
    <property type="term" value="C:nucleolus"/>
    <property type="evidence" value="ECO:0007669"/>
    <property type="project" value="InterPro"/>
</dbReference>
<evidence type="ECO:0000256" key="1">
    <source>
        <dbReference type="SAM" id="MobiDB-lite"/>
    </source>
</evidence>
<dbReference type="OrthoDB" id="18388at2759"/>
<comment type="caution">
    <text evidence="2">The sequence shown here is derived from an EMBL/GenBank/DDBJ whole genome shotgun (WGS) entry which is preliminary data.</text>
</comment>
<protein>
    <submittedName>
        <fullName evidence="2">Ribosome biogenesis protein NSA1</fullName>
    </submittedName>
</protein>
<dbReference type="EMBL" id="BDSP01000074">
    <property type="protein sequence ID" value="GAX13932.1"/>
    <property type="molecule type" value="Genomic_DNA"/>
</dbReference>
<sequence>MRIITGDECGLLKECHPFLAKKSSTKTLDDSKKSNIIVDEGIRRINNGERSCRRRGIVALSWTIAEEDREFASLHLDGSVEVWERGHYDEEFGNYRFSRKFNNIFGNVIGDGGLDPMKRPLGFSQYSIKGKNMICAANTEGKVVLLDPTVDDKQTANAVRSSFTVFQGSNNKSTKLGVTYPLASSMSVDETNHYVAMGGKERETVLWDLNTSQQVWKAKNLPPDAQTLLQPQVWPTAISFLKDSVFSNADGNIMAVGSAYNEVRIYDIRIKDAQAIRRPFAVTPFGLIEHRVTALCQTNAHTLVVGDSAGHLNAVDLRKLGKKSRVKKSITTTVGSQGRFVGPVGSVQSVVKHYDSPVIAAVALDRMLRVYDSENRKKLACMYLKQRLKCVLVGRERMVRGDEDSILSENEGGIDQEDVVDDYVDSDLENSVNENNRDDDDDEEHSQSQDSQEPSDSDSEDESEEESSASDDEYEAPPTGKRRKQ</sequence>
<reference evidence="2 3" key="1">
    <citation type="journal article" date="2015" name="Plant Cell">
        <title>Oil accumulation by the oleaginous diatom Fistulifera solaris as revealed by the genome and transcriptome.</title>
        <authorList>
            <person name="Tanaka T."/>
            <person name="Maeda Y."/>
            <person name="Veluchamy A."/>
            <person name="Tanaka M."/>
            <person name="Abida H."/>
            <person name="Marechal E."/>
            <person name="Bowler C."/>
            <person name="Muto M."/>
            <person name="Sunaga Y."/>
            <person name="Tanaka M."/>
            <person name="Yoshino T."/>
            <person name="Taniguchi T."/>
            <person name="Fukuda Y."/>
            <person name="Nemoto M."/>
            <person name="Matsumoto M."/>
            <person name="Wong P.S."/>
            <person name="Aburatani S."/>
            <person name="Fujibuchi W."/>
        </authorList>
    </citation>
    <scope>NUCLEOTIDE SEQUENCE [LARGE SCALE GENOMIC DNA]</scope>
    <source>
        <strain evidence="2 3">JPCC DA0580</strain>
    </source>
</reference>
<gene>
    <name evidence="2" type="ORF">FisN_5Lh164</name>
</gene>
<proteinExistence type="predicted"/>
<dbReference type="Proteomes" id="UP000198406">
    <property type="component" value="Unassembled WGS sequence"/>
</dbReference>
<dbReference type="InterPro" id="IPR037379">
    <property type="entry name" value="WDR74/Nsa1"/>
</dbReference>
<evidence type="ECO:0000313" key="3">
    <source>
        <dbReference type="Proteomes" id="UP000198406"/>
    </source>
</evidence>
<dbReference type="GO" id="GO:0042273">
    <property type="term" value="P:ribosomal large subunit biogenesis"/>
    <property type="evidence" value="ECO:0007669"/>
    <property type="project" value="InterPro"/>
</dbReference>
<organism evidence="2 3">
    <name type="scientific">Fistulifera solaris</name>
    <name type="common">Oleaginous diatom</name>
    <dbReference type="NCBI Taxonomy" id="1519565"/>
    <lineage>
        <taxon>Eukaryota</taxon>
        <taxon>Sar</taxon>
        <taxon>Stramenopiles</taxon>
        <taxon>Ochrophyta</taxon>
        <taxon>Bacillariophyta</taxon>
        <taxon>Bacillariophyceae</taxon>
        <taxon>Bacillariophycidae</taxon>
        <taxon>Naviculales</taxon>
        <taxon>Naviculaceae</taxon>
        <taxon>Fistulifera</taxon>
    </lineage>
</organism>
<dbReference type="AlphaFoldDB" id="A0A1Z5JJA9"/>
<dbReference type="InterPro" id="IPR015943">
    <property type="entry name" value="WD40/YVTN_repeat-like_dom_sf"/>
</dbReference>
<dbReference type="PANTHER" id="PTHR16038:SF4">
    <property type="entry name" value="WD REPEAT-CONTAINING PROTEIN 74"/>
    <property type="match status" value="1"/>
</dbReference>
<name>A0A1Z5JJA9_FISSO</name>
<dbReference type="SUPFAM" id="SSF50978">
    <property type="entry name" value="WD40 repeat-like"/>
    <property type="match status" value="1"/>
</dbReference>
<feature type="region of interest" description="Disordered" evidence="1">
    <location>
        <begin position="429"/>
        <end position="485"/>
    </location>
</feature>
<dbReference type="PANTHER" id="PTHR16038">
    <property type="entry name" value="NOP SEVEN ASSOCIATED PROTEIN 1"/>
    <property type="match status" value="1"/>
</dbReference>
<dbReference type="Gene3D" id="2.130.10.10">
    <property type="entry name" value="YVTN repeat-like/Quinoprotein amine dehydrogenase"/>
    <property type="match status" value="1"/>
</dbReference>
<dbReference type="InParanoid" id="A0A1Z5JJA9"/>
<dbReference type="InterPro" id="IPR036322">
    <property type="entry name" value="WD40_repeat_dom_sf"/>
</dbReference>
<feature type="compositionally biased region" description="Acidic residues" evidence="1">
    <location>
        <begin position="453"/>
        <end position="475"/>
    </location>
</feature>
<dbReference type="GO" id="GO:0030687">
    <property type="term" value="C:preribosome, large subunit precursor"/>
    <property type="evidence" value="ECO:0007669"/>
    <property type="project" value="TreeGrafter"/>
</dbReference>
<accession>A0A1Z5JJA9</accession>